<evidence type="ECO:0000256" key="1">
    <source>
        <dbReference type="SAM" id="MobiDB-lite"/>
    </source>
</evidence>
<feature type="region of interest" description="Disordered" evidence="1">
    <location>
        <begin position="57"/>
        <end position="163"/>
    </location>
</feature>
<feature type="region of interest" description="Disordered" evidence="1">
    <location>
        <begin position="1"/>
        <end position="45"/>
    </location>
</feature>
<proteinExistence type="predicted"/>
<accession>A0A4S8LUU0</accession>
<dbReference type="Proteomes" id="UP000297245">
    <property type="component" value="Unassembled WGS sequence"/>
</dbReference>
<name>A0A4S8LUU0_DENBC</name>
<protein>
    <submittedName>
        <fullName evidence="2">Uncharacterized protein</fullName>
    </submittedName>
</protein>
<feature type="compositionally biased region" description="Low complexity" evidence="1">
    <location>
        <begin position="116"/>
        <end position="136"/>
    </location>
</feature>
<keyword evidence="3" id="KW-1185">Reference proteome</keyword>
<organism evidence="2 3">
    <name type="scientific">Dendrothele bispora (strain CBS 962.96)</name>
    <dbReference type="NCBI Taxonomy" id="1314807"/>
    <lineage>
        <taxon>Eukaryota</taxon>
        <taxon>Fungi</taxon>
        <taxon>Dikarya</taxon>
        <taxon>Basidiomycota</taxon>
        <taxon>Agaricomycotina</taxon>
        <taxon>Agaricomycetes</taxon>
        <taxon>Agaricomycetidae</taxon>
        <taxon>Agaricales</taxon>
        <taxon>Agaricales incertae sedis</taxon>
        <taxon>Dendrothele</taxon>
    </lineage>
</organism>
<feature type="compositionally biased region" description="Polar residues" evidence="1">
    <location>
        <begin position="22"/>
        <end position="45"/>
    </location>
</feature>
<gene>
    <name evidence="2" type="ORF">K435DRAFT_840445</name>
</gene>
<evidence type="ECO:0000313" key="2">
    <source>
        <dbReference type="EMBL" id="THU92873.1"/>
    </source>
</evidence>
<dbReference type="EMBL" id="ML179265">
    <property type="protein sequence ID" value="THU92873.1"/>
    <property type="molecule type" value="Genomic_DNA"/>
</dbReference>
<dbReference type="AlphaFoldDB" id="A0A4S8LUU0"/>
<feature type="compositionally biased region" description="Polar residues" evidence="1">
    <location>
        <begin position="62"/>
        <end position="72"/>
    </location>
</feature>
<evidence type="ECO:0000313" key="3">
    <source>
        <dbReference type="Proteomes" id="UP000297245"/>
    </source>
</evidence>
<reference evidence="2 3" key="1">
    <citation type="journal article" date="2019" name="Nat. Ecol. Evol.">
        <title>Megaphylogeny resolves global patterns of mushroom evolution.</title>
        <authorList>
            <person name="Varga T."/>
            <person name="Krizsan K."/>
            <person name="Foldi C."/>
            <person name="Dima B."/>
            <person name="Sanchez-Garcia M."/>
            <person name="Sanchez-Ramirez S."/>
            <person name="Szollosi G.J."/>
            <person name="Szarkandi J.G."/>
            <person name="Papp V."/>
            <person name="Albert L."/>
            <person name="Andreopoulos W."/>
            <person name="Angelini C."/>
            <person name="Antonin V."/>
            <person name="Barry K.W."/>
            <person name="Bougher N.L."/>
            <person name="Buchanan P."/>
            <person name="Buyck B."/>
            <person name="Bense V."/>
            <person name="Catcheside P."/>
            <person name="Chovatia M."/>
            <person name="Cooper J."/>
            <person name="Damon W."/>
            <person name="Desjardin D."/>
            <person name="Finy P."/>
            <person name="Geml J."/>
            <person name="Haridas S."/>
            <person name="Hughes K."/>
            <person name="Justo A."/>
            <person name="Karasinski D."/>
            <person name="Kautmanova I."/>
            <person name="Kiss B."/>
            <person name="Kocsube S."/>
            <person name="Kotiranta H."/>
            <person name="LaButti K.M."/>
            <person name="Lechner B.E."/>
            <person name="Liimatainen K."/>
            <person name="Lipzen A."/>
            <person name="Lukacs Z."/>
            <person name="Mihaltcheva S."/>
            <person name="Morgado L.N."/>
            <person name="Niskanen T."/>
            <person name="Noordeloos M.E."/>
            <person name="Ohm R.A."/>
            <person name="Ortiz-Santana B."/>
            <person name="Ovrebo C."/>
            <person name="Racz N."/>
            <person name="Riley R."/>
            <person name="Savchenko A."/>
            <person name="Shiryaev A."/>
            <person name="Soop K."/>
            <person name="Spirin V."/>
            <person name="Szebenyi C."/>
            <person name="Tomsovsky M."/>
            <person name="Tulloss R.E."/>
            <person name="Uehling J."/>
            <person name="Grigoriev I.V."/>
            <person name="Vagvolgyi C."/>
            <person name="Papp T."/>
            <person name="Martin F.M."/>
            <person name="Miettinen O."/>
            <person name="Hibbett D.S."/>
            <person name="Nagy L.G."/>
        </authorList>
    </citation>
    <scope>NUCLEOTIDE SEQUENCE [LARGE SCALE GENOMIC DNA]</scope>
    <source>
        <strain evidence="2 3">CBS 962.96</strain>
    </source>
</reference>
<sequence>MPNRANPSRSQAPSACIPTPASPTALTCPSSSPSILRPPTNETSRLSGIISMFRPSRRTPFMCNSSTSSSRPSYKLRTPEESCFIPPPLPPSAPTTMTTSSIKLPTPRLHNLETNPSSSSLSSDSSQILPSSSRPLTHPTDSEVHCNGFRRRQHPSPLVLPGHDNHTPPWCYSHFVRSAWT</sequence>
<feature type="compositionally biased region" description="Polar residues" evidence="1">
    <location>
        <begin position="1"/>
        <end position="13"/>
    </location>
</feature>